<feature type="compositionally biased region" description="Acidic residues" evidence="1">
    <location>
        <begin position="35"/>
        <end position="44"/>
    </location>
</feature>
<keyword evidence="3" id="KW-1185">Reference proteome</keyword>
<dbReference type="EMBL" id="CAXAMN010021306">
    <property type="protein sequence ID" value="CAK9057783.1"/>
    <property type="molecule type" value="Genomic_DNA"/>
</dbReference>
<proteinExistence type="predicted"/>
<gene>
    <name evidence="2" type="ORF">CCMP2556_LOCUS28489</name>
</gene>
<comment type="caution">
    <text evidence="2">The sequence shown here is derived from an EMBL/GenBank/DDBJ whole genome shotgun (WGS) entry which is preliminary data.</text>
</comment>
<accession>A0ABP0N2W6</accession>
<protein>
    <submittedName>
        <fullName evidence="2">Uncharacterized protein</fullName>
    </submittedName>
</protein>
<evidence type="ECO:0000313" key="2">
    <source>
        <dbReference type="EMBL" id="CAK9057783.1"/>
    </source>
</evidence>
<evidence type="ECO:0000256" key="1">
    <source>
        <dbReference type="SAM" id="MobiDB-lite"/>
    </source>
</evidence>
<organism evidence="2 3">
    <name type="scientific">Durusdinium trenchii</name>
    <dbReference type="NCBI Taxonomy" id="1381693"/>
    <lineage>
        <taxon>Eukaryota</taxon>
        <taxon>Sar</taxon>
        <taxon>Alveolata</taxon>
        <taxon>Dinophyceae</taxon>
        <taxon>Suessiales</taxon>
        <taxon>Symbiodiniaceae</taxon>
        <taxon>Durusdinium</taxon>
    </lineage>
</organism>
<evidence type="ECO:0000313" key="3">
    <source>
        <dbReference type="Proteomes" id="UP001642484"/>
    </source>
</evidence>
<dbReference type="Proteomes" id="UP001642484">
    <property type="component" value="Unassembled WGS sequence"/>
</dbReference>
<sequence length="397" mass="43972">MRGFLGQLRQLWGAAKEHAPPDGAASSTSSPQSEDAWEDAECQCDTEEEDWDWNLVEQDLEAFSVQETPSSPHTTEPPAELVEVDLHEALTPVARQAVRASRPRVLTDRTWISSGNFDHIASFVEPQKSAGPGFVLGNKKRASSAVAAELVRGYEDGSRLQRLGSIVNIGDRSKPKSVLNPSPIMFPTQAVEISKGKHLDTRIFSYFSMPVVTVACPEANAYVETLNRDPASPFHVRQTPFLVDSGVFMLKVMKAMGFEIQCFDEVFKGSRWDSSTFQKLAAALSKLDEDQLNFVRSAPFTWADGAENDSHPRLGTAKAMVAAIRTKVPREKSFILGEELSDLMEVTASEGSWNFQERVFKIAIDETLREKDWMKAMGPLKDDKVKSQGGTFSSRIP</sequence>
<reference evidence="2 3" key="1">
    <citation type="submission" date="2024-02" db="EMBL/GenBank/DDBJ databases">
        <authorList>
            <person name="Chen Y."/>
            <person name="Shah S."/>
            <person name="Dougan E. K."/>
            <person name="Thang M."/>
            <person name="Chan C."/>
        </authorList>
    </citation>
    <scope>NUCLEOTIDE SEQUENCE [LARGE SCALE GENOMIC DNA]</scope>
</reference>
<name>A0ABP0N2W6_9DINO</name>
<feature type="region of interest" description="Disordered" evidence="1">
    <location>
        <begin position="12"/>
        <end position="44"/>
    </location>
</feature>